<keyword evidence="5" id="KW-0408">Iron</keyword>
<dbReference type="SUPFAM" id="SSF51197">
    <property type="entry name" value="Clavaminate synthase-like"/>
    <property type="match status" value="1"/>
</dbReference>
<evidence type="ECO:0000313" key="9">
    <source>
        <dbReference type="Proteomes" id="UP000298416"/>
    </source>
</evidence>
<evidence type="ECO:0000259" key="7">
    <source>
        <dbReference type="Pfam" id="PF13532"/>
    </source>
</evidence>
<dbReference type="PANTHER" id="PTHR46030:SF1">
    <property type="entry name" value="ALPHA-KETOGLUTARATE-DEPENDENT DIOXYGENASE ALKB HOMOLOG 6"/>
    <property type="match status" value="1"/>
</dbReference>
<keyword evidence="4" id="KW-0560">Oxidoreductase</keyword>
<accession>A0A8X8WUK9</accession>
<reference evidence="8" key="2">
    <citation type="submission" date="2020-08" db="EMBL/GenBank/DDBJ databases">
        <title>Plant Genome Project.</title>
        <authorList>
            <person name="Zhang R.-G."/>
        </authorList>
    </citation>
    <scope>NUCLEOTIDE SEQUENCE</scope>
    <source>
        <strain evidence="8">Huo1</strain>
        <tissue evidence="8">Leaf</tissue>
    </source>
</reference>
<evidence type="ECO:0000256" key="4">
    <source>
        <dbReference type="ARBA" id="ARBA00023002"/>
    </source>
</evidence>
<feature type="domain" description="Alpha-ketoglutarate-dependent dioxygenase AlkB-like" evidence="7">
    <location>
        <begin position="81"/>
        <end position="230"/>
    </location>
</feature>
<evidence type="ECO:0000256" key="6">
    <source>
        <dbReference type="SAM" id="MobiDB-lite"/>
    </source>
</evidence>
<keyword evidence="3" id="KW-0223">Dioxygenase</keyword>
<dbReference type="Proteomes" id="UP000298416">
    <property type="component" value="Unassembled WGS sequence"/>
</dbReference>
<organism evidence="8">
    <name type="scientific">Salvia splendens</name>
    <name type="common">Scarlet sage</name>
    <dbReference type="NCBI Taxonomy" id="180675"/>
    <lineage>
        <taxon>Eukaryota</taxon>
        <taxon>Viridiplantae</taxon>
        <taxon>Streptophyta</taxon>
        <taxon>Embryophyta</taxon>
        <taxon>Tracheophyta</taxon>
        <taxon>Spermatophyta</taxon>
        <taxon>Magnoliopsida</taxon>
        <taxon>eudicotyledons</taxon>
        <taxon>Gunneridae</taxon>
        <taxon>Pentapetalae</taxon>
        <taxon>asterids</taxon>
        <taxon>lamiids</taxon>
        <taxon>Lamiales</taxon>
        <taxon>Lamiaceae</taxon>
        <taxon>Nepetoideae</taxon>
        <taxon>Mentheae</taxon>
        <taxon>Salviinae</taxon>
        <taxon>Salvia</taxon>
        <taxon>Salvia subgen. Calosphace</taxon>
        <taxon>core Calosphace</taxon>
    </lineage>
</organism>
<reference evidence="8" key="1">
    <citation type="submission" date="2018-01" db="EMBL/GenBank/DDBJ databases">
        <authorList>
            <person name="Mao J.F."/>
        </authorList>
    </citation>
    <scope>NUCLEOTIDE SEQUENCE</scope>
    <source>
        <strain evidence="8">Huo1</strain>
        <tissue evidence="8">Leaf</tissue>
    </source>
</reference>
<dbReference type="Gene3D" id="2.60.120.590">
    <property type="entry name" value="Alpha-ketoglutarate-dependent dioxygenase AlkB-like"/>
    <property type="match status" value="1"/>
</dbReference>
<dbReference type="GO" id="GO:0005634">
    <property type="term" value="C:nucleus"/>
    <property type="evidence" value="ECO:0007669"/>
    <property type="project" value="TreeGrafter"/>
</dbReference>
<dbReference type="InterPro" id="IPR037151">
    <property type="entry name" value="AlkB-like_sf"/>
</dbReference>
<dbReference type="PANTHER" id="PTHR46030">
    <property type="entry name" value="ALPHA-KETOGLUTARATE-DEPENDENT DIOXYGENASE ALKB HOMOLOG 6"/>
    <property type="match status" value="1"/>
</dbReference>
<dbReference type="EMBL" id="PNBA02000014">
    <property type="protein sequence ID" value="KAG6401256.1"/>
    <property type="molecule type" value="Genomic_DNA"/>
</dbReference>
<evidence type="ECO:0000256" key="2">
    <source>
        <dbReference type="ARBA" id="ARBA00022723"/>
    </source>
</evidence>
<evidence type="ECO:0000313" key="8">
    <source>
        <dbReference type="EMBL" id="KAG6401256.1"/>
    </source>
</evidence>
<comment type="similarity">
    <text evidence="1">Belongs to the alkB family.</text>
</comment>
<keyword evidence="2" id="KW-0479">Metal-binding</keyword>
<dbReference type="AlphaFoldDB" id="A0A8X8WUK9"/>
<protein>
    <recommendedName>
        <fullName evidence="7">Alpha-ketoglutarate-dependent dioxygenase AlkB-like domain-containing protein</fullName>
    </recommendedName>
</protein>
<proteinExistence type="inferred from homology"/>
<feature type="region of interest" description="Disordered" evidence="6">
    <location>
        <begin position="166"/>
        <end position="186"/>
    </location>
</feature>
<keyword evidence="9" id="KW-1185">Reference proteome</keyword>
<evidence type="ECO:0000256" key="5">
    <source>
        <dbReference type="ARBA" id="ARBA00023004"/>
    </source>
</evidence>
<evidence type="ECO:0000256" key="3">
    <source>
        <dbReference type="ARBA" id="ARBA00022964"/>
    </source>
</evidence>
<comment type="caution">
    <text evidence="8">The sequence shown here is derived from an EMBL/GenBank/DDBJ whole genome shotgun (WGS) entry which is preliminary data.</text>
</comment>
<dbReference type="GO" id="GO:0046872">
    <property type="term" value="F:metal ion binding"/>
    <property type="evidence" value="ECO:0007669"/>
    <property type="project" value="UniProtKB-KW"/>
</dbReference>
<name>A0A8X8WUK9_SALSN</name>
<sequence>MRAGDDALGEMASLAILSVCCRVFTCTTSRGVKKVMEKYVVGSVPTVMYIPEYISPAEEDLLLKNIDQAPLSKWKTLKNRRLQNWGGVVHEKGLLAQQLPSWLKTVTNRIYEESKLFPSAINHVLINEYLPDQGIMPHQDGPAYMPVVAILSLGDPVVMDFVPHPNLESTDQTSENDSEDMIHDEPSPTEAKIASKYLPFSVVLMPRSLLIFKEMAYSGYLHGIKDSENKFIDKRVPMISTKFLKVAFFTLGATTTFSPCSASSFTRSYLNTCTSGQLTLNLIPTLHTLNLCS</sequence>
<dbReference type="InterPro" id="IPR027450">
    <property type="entry name" value="AlkB-like"/>
</dbReference>
<gene>
    <name evidence="8" type="ORF">SASPL_138107</name>
</gene>
<dbReference type="Pfam" id="PF13532">
    <property type="entry name" value="2OG-FeII_Oxy_2"/>
    <property type="match status" value="1"/>
</dbReference>
<dbReference type="GO" id="GO:0051213">
    <property type="term" value="F:dioxygenase activity"/>
    <property type="evidence" value="ECO:0007669"/>
    <property type="project" value="UniProtKB-KW"/>
</dbReference>
<evidence type="ECO:0000256" key="1">
    <source>
        <dbReference type="ARBA" id="ARBA00007879"/>
    </source>
</evidence>
<dbReference type="InterPro" id="IPR032862">
    <property type="entry name" value="ALKBH6"/>
</dbReference>